<dbReference type="InterPro" id="IPR004147">
    <property type="entry name" value="ABC1_dom"/>
</dbReference>
<dbReference type="EMBL" id="LNRQ01000002">
    <property type="protein sequence ID" value="KZN04562.1"/>
    <property type="molecule type" value="Genomic_DNA"/>
</dbReference>
<dbReference type="AlphaFoldDB" id="A0A166D0B3"/>
<dbReference type="Pfam" id="PF03109">
    <property type="entry name" value="ABC1"/>
    <property type="match status" value="1"/>
</dbReference>
<comment type="caution">
    <text evidence="2">The sequence shown here is derived from an EMBL/GenBank/DDBJ whole genome shotgun (WGS) entry which is preliminary data.</text>
</comment>
<feature type="domain" description="ABC1 atypical kinase-like" evidence="1">
    <location>
        <begin position="60"/>
        <end position="122"/>
    </location>
</feature>
<dbReference type="PANTHER" id="PTHR43851:SF3">
    <property type="entry name" value="COENZYME Q8"/>
    <property type="match status" value="1"/>
</dbReference>
<dbReference type="GO" id="GO:0006744">
    <property type="term" value="P:ubiquinone biosynthetic process"/>
    <property type="evidence" value="ECO:0007669"/>
    <property type="project" value="TreeGrafter"/>
</dbReference>
<proteinExistence type="predicted"/>
<accession>A0A166D0B3</accession>
<protein>
    <recommendedName>
        <fullName evidence="1">ABC1 atypical kinase-like domain-containing protein</fullName>
    </recommendedName>
</protein>
<dbReference type="Gramene" id="KZN04562">
    <property type="protein sequence ID" value="KZN04562"/>
    <property type="gene ID" value="DCAR_005399"/>
</dbReference>
<gene>
    <name evidence="2" type="ORF">DCAR_005399</name>
</gene>
<organism evidence="2">
    <name type="scientific">Daucus carota subsp. sativus</name>
    <name type="common">Carrot</name>
    <dbReference type="NCBI Taxonomy" id="79200"/>
    <lineage>
        <taxon>Eukaryota</taxon>
        <taxon>Viridiplantae</taxon>
        <taxon>Streptophyta</taxon>
        <taxon>Embryophyta</taxon>
        <taxon>Tracheophyta</taxon>
        <taxon>Spermatophyta</taxon>
        <taxon>Magnoliopsida</taxon>
        <taxon>eudicotyledons</taxon>
        <taxon>Gunneridae</taxon>
        <taxon>Pentapetalae</taxon>
        <taxon>asterids</taxon>
        <taxon>campanulids</taxon>
        <taxon>Apiales</taxon>
        <taxon>Apiaceae</taxon>
        <taxon>Apioideae</taxon>
        <taxon>Scandiceae</taxon>
        <taxon>Daucinae</taxon>
        <taxon>Daucus</taxon>
        <taxon>Daucus sect. Daucus</taxon>
    </lineage>
</organism>
<dbReference type="PANTHER" id="PTHR43851">
    <property type="match status" value="1"/>
</dbReference>
<name>A0A166D0B3_DAUCS</name>
<evidence type="ECO:0000259" key="1">
    <source>
        <dbReference type="Pfam" id="PF03109"/>
    </source>
</evidence>
<dbReference type="STRING" id="79200.A0A166D0B3"/>
<reference evidence="2" key="1">
    <citation type="journal article" date="2016" name="Nat. Genet.">
        <title>A high-quality carrot genome assembly provides new insights into carotenoid accumulation and asterid genome evolution.</title>
        <authorList>
            <person name="Iorizzo M."/>
            <person name="Ellison S."/>
            <person name="Senalik D."/>
            <person name="Zeng P."/>
            <person name="Satapoomin P."/>
            <person name="Huang J."/>
            <person name="Bowman M."/>
            <person name="Iovene M."/>
            <person name="Sanseverino W."/>
            <person name="Cavagnaro P."/>
            <person name="Yildiz M."/>
            <person name="Macko-Podgorni A."/>
            <person name="Moranska E."/>
            <person name="Grzebelus E."/>
            <person name="Grzebelus D."/>
            <person name="Ashrafi H."/>
            <person name="Zheng Z."/>
            <person name="Cheng S."/>
            <person name="Spooner D."/>
            <person name="Van Deynze A."/>
            <person name="Simon P."/>
        </authorList>
    </citation>
    <scope>NUCLEOTIDE SEQUENCE [LARGE SCALE GENOMIC DNA]</scope>
    <source>
        <tissue evidence="2">Leaf</tissue>
    </source>
</reference>
<evidence type="ECO:0000313" key="2">
    <source>
        <dbReference type="EMBL" id="KZN04562.1"/>
    </source>
</evidence>
<sequence>MPISKDQKSAVSPYVSDKNAECWALALCRMRGAALKLGQMLSIHDEFLVPAPILAALDIVHQGADVMPRSQLNQVLEAELVREWSSKLTSFDYELSAAAMHRAVTKDGFDVAMKIQYPGVAADSIE</sequence>
<dbReference type="InterPro" id="IPR051409">
    <property type="entry name" value="Atypical_kinase_ADCK"/>
</dbReference>